<dbReference type="EMBL" id="BNBE01000001">
    <property type="protein sequence ID" value="GHF99885.1"/>
    <property type="molecule type" value="Genomic_DNA"/>
</dbReference>
<feature type="compositionally biased region" description="Pro residues" evidence="1">
    <location>
        <begin position="131"/>
        <end position="141"/>
    </location>
</feature>
<protein>
    <recommendedName>
        <fullName evidence="5">Secreted protein</fullName>
    </recommendedName>
</protein>
<keyword evidence="2" id="KW-1133">Transmembrane helix</keyword>
<organism evidence="3 4">
    <name type="scientific">Streptomyces filamentosus</name>
    <name type="common">Streptomyces roseosporus</name>
    <dbReference type="NCBI Taxonomy" id="67294"/>
    <lineage>
        <taxon>Bacteria</taxon>
        <taxon>Bacillati</taxon>
        <taxon>Actinomycetota</taxon>
        <taxon>Actinomycetes</taxon>
        <taxon>Kitasatosporales</taxon>
        <taxon>Streptomycetaceae</taxon>
        <taxon>Streptomyces</taxon>
    </lineage>
</organism>
<keyword evidence="4" id="KW-1185">Reference proteome</keyword>
<evidence type="ECO:0008006" key="5">
    <source>
        <dbReference type="Google" id="ProtNLM"/>
    </source>
</evidence>
<feature type="compositionally biased region" description="Low complexity" evidence="1">
    <location>
        <begin position="113"/>
        <end position="130"/>
    </location>
</feature>
<dbReference type="Proteomes" id="UP000632849">
    <property type="component" value="Unassembled WGS sequence"/>
</dbReference>
<comment type="caution">
    <text evidence="3">The sequence shown here is derived from an EMBL/GenBank/DDBJ whole genome shotgun (WGS) entry which is preliminary data.</text>
</comment>
<name>A0A919BNW4_STRFL</name>
<evidence type="ECO:0000256" key="2">
    <source>
        <dbReference type="SAM" id="Phobius"/>
    </source>
</evidence>
<keyword evidence="2" id="KW-0812">Transmembrane</keyword>
<sequence length="232" mass="24130">MGRTVRHPGDAAVRVHLPARPGPAWGKMARMRRGLVHALAWSLATGAAVTLSWWGVHTVLSGTVYDPPRALPLPVGTTPGDLVPAETAIGDPATSSTRRPVPESPSTAPPSSAPATGAPKATRPALAPSRTPSPDPVPDPSPTTGSTSAPAAGGDSSSQVKSYAVDGGRVTFDLGETSAELVSATPASGWQMQVWKQPTWIRVTFTQGGRELSVFCLWHDSAPRVQIEERAA</sequence>
<evidence type="ECO:0000313" key="3">
    <source>
        <dbReference type="EMBL" id="GHF99885.1"/>
    </source>
</evidence>
<feature type="compositionally biased region" description="Low complexity" evidence="1">
    <location>
        <begin position="142"/>
        <end position="158"/>
    </location>
</feature>
<reference evidence="3" key="2">
    <citation type="submission" date="2020-09" db="EMBL/GenBank/DDBJ databases">
        <authorList>
            <person name="Sun Q."/>
            <person name="Ohkuma M."/>
        </authorList>
    </citation>
    <scope>NUCLEOTIDE SEQUENCE</scope>
    <source>
        <strain evidence="3">JCM 4122</strain>
    </source>
</reference>
<proteinExistence type="predicted"/>
<dbReference type="AlphaFoldDB" id="A0A919BNW4"/>
<feature type="region of interest" description="Disordered" evidence="1">
    <location>
        <begin position="76"/>
        <end position="161"/>
    </location>
</feature>
<reference evidence="3" key="1">
    <citation type="journal article" date="2014" name="Int. J. Syst. Evol. Microbiol.">
        <title>Complete genome sequence of Corynebacterium casei LMG S-19264T (=DSM 44701T), isolated from a smear-ripened cheese.</title>
        <authorList>
            <consortium name="US DOE Joint Genome Institute (JGI-PGF)"/>
            <person name="Walter F."/>
            <person name="Albersmeier A."/>
            <person name="Kalinowski J."/>
            <person name="Ruckert C."/>
        </authorList>
    </citation>
    <scope>NUCLEOTIDE SEQUENCE</scope>
    <source>
        <strain evidence="3">JCM 4122</strain>
    </source>
</reference>
<evidence type="ECO:0000256" key="1">
    <source>
        <dbReference type="SAM" id="MobiDB-lite"/>
    </source>
</evidence>
<evidence type="ECO:0000313" key="4">
    <source>
        <dbReference type="Proteomes" id="UP000632849"/>
    </source>
</evidence>
<feature type="transmembrane region" description="Helical" evidence="2">
    <location>
        <begin position="35"/>
        <end position="56"/>
    </location>
</feature>
<keyword evidence="2" id="KW-0472">Membrane</keyword>
<gene>
    <name evidence="3" type="ORF">GCM10017667_33670</name>
</gene>
<accession>A0A919BNW4</accession>